<dbReference type="AlphaFoldDB" id="A0A1N7LG27"/>
<reference evidence="2" key="1">
    <citation type="submission" date="2017-01" db="EMBL/GenBank/DDBJ databases">
        <authorList>
            <person name="Varghese N."/>
            <person name="Submissions S."/>
        </authorList>
    </citation>
    <scope>NUCLEOTIDE SEQUENCE [LARGE SCALE GENOMIC DNA]</scope>
    <source>
        <strain evidence="2">DSM 18714</strain>
    </source>
</reference>
<dbReference type="STRING" id="407234.SAMN05421795_1032"/>
<dbReference type="Proteomes" id="UP000186098">
    <property type="component" value="Unassembled WGS sequence"/>
</dbReference>
<organism evidence="1 2">
    <name type="scientific">Phaeovulum vinaykumarii</name>
    <dbReference type="NCBI Taxonomy" id="407234"/>
    <lineage>
        <taxon>Bacteria</taxon>
        <taxon>Pseudomonadati</taxon>
        <taxon>Pseudomonadota</taxon>
        <taxon>Alphaproteobacteria</taxon>
        <taxon>Rhodobacterales</taxon>
        <taxon>Paracoccaceae</taxon>
        <taxon>Phaeovulum</taxon>
    </lineage>
</organism>
<dbReference type="InterPro" id="IPR007833">
    <property type="entry name" value="Capsule_polysaccharide_synth"/>
</dbReference>
<dbReference type="EMBL" id="FTOM01000003">
    <property type="protein sequence ID" value="SIS72744.1"/>
    <property type="molecule type" value="Genomic_DNA"/>
</dbReference>
<dbReference type="SUPFAM" id="SSF53756">
    <property type="entry name" value="UDP-Glycosyltransferase/glycogen phosphorylase"/>
    <property type="match status" value="1"/>
</dbReference>
<evidence type="ECO:0000313" key="2">
    <source>
        <dbReference type="Proteomes" id="UP000186098"/>
    </source>
</evidence>
<accession>A0A1N7LG27</accession>
<proteinExistence type="predicted"/>
<evidence type="ECO:0000313" key="1">
    <source>
        <dbReference type="EMBL" id="SIS72744.1"/>
    </source>
</evidence>
<dbReference type="RefSeq" id="WP_159440054.1">
    <property type="nucleotide sequence ID" value="NZ_FTOM01000003.1"/>
</dbReference>
<dbReference type="GO" id="GO:0000271">
    <property type="term" value="P:polysaccharide biosynthetic process"/>
    <property type="evidence" value="ECO:0007669"/>
    <property type="project" value="InterPro"/>
</dbReference>
<protein>
    <submittedName>
        <fullName evidence="1">Capsule polysaccharide biosynthesis protein</fullName>
    </submittedName>
</protein>
<keyword evidence="2" id="KW-1185">Reference proteome</keyword>
<gene>
    <name evidence="1" type="ORF">SAMN05421795_1032</name>
</gene>
<dbReference type="GO" id="GO:0015774">
    <property type="term" value="P:polysaccharide transport"/>
    <property type="evidence" value="ECO:0007669"/>
    <property type="project" value="InterPro"/>
</dbReference>
<name>A0A1N7LG27_9RHOB</name>
<dbReference type="Pfam" id="PF05159">
    <property type="entry name" value="Capsule_synth"/>
    <property type="match status" value="1"/>
</dbReference>
<sequence length="488" mass="54069">MRLAVVSTAENTNRVLAALQRQAGDRVEVVLHFGGTKDDIKASALNRMDARAGRMGHLFAAQRFTGAAQVLMDSPEFQASFEDFADQIQRQGAGNAYRSHPLRSLQDYADYYHILADVIGQTLIERQVTHCLFFNVPHLTYDTVLFQVARAMGLGVTIVSQSLFPNRIFSLTDPADLGDFPADPTAAPYPIERGSRPDLFYMKGIKQEREAGGHLSARALVQLLAYLALKRPGLVLRPLHLWRLLRDMRRVYGGLPKWRDPFARFFHEDALAYFEHLAGLEDQVLDLSGEYVYFPLQLQPEMTTSALGGRFRDQAHAIETLAAILPEGVRILVKENPKQGAFMRGPLFFHRLRRIPSVTFLPSWADTHALTGNARFVASITGTVGWEAIRMGKPALVFGKAWYRNLPGVIEWREGLSYAEIAGVEVDHAALERAVGALLARSHPGVVERHFARAMAGHDPGASAEETAASILAVLEGARAPTFPPQRG</sequence>